<comment type="caution">
    <text evidence="1">The sequence shown here is derived from an EMBL/GenBank/DDBJ whole genome shotgun (WGS) entry which is preliminary data.</text>
</comment>
<dbReference type="AlphaFoldDB" id="E6QVQ3"/>
<name>E6QVQ3_9ZZZZ</name>
<protein>
    <submittedName>
        <fullName evidence="1">Uncharacterized protein</fullName>
    </submittedName>
</protein>
<reference evidence="1" key="1">
    <citation type="submission" date="2009-10" db="EMBL/GenBank/DDBJ databases">
        <title>Diversity of trophic interactions inside an arsenic-rich microbial ecosystem.</title>
        <authorList>
            <person name="Bertin P.N."/>
            <person name="Heinrich-Salmeron A."/>
            <person name="Pelletier E."/>
            <person name="Goulhen-Chollet F."/>
            <person name="Arsene-Ploetze F."/>
            <person name="Gallien S."/>
            <person name="Calteau A."/>
            <person name="Vallenet D."/>
            <person name="Casiot C."/>
            <person name="Chane-Woon-Ming B."/>
            <person name="Giloteaux L."/>
            <person name="Barakat M."/>
            <person name="Bonnefoy V."/>
            <person name="Bruneel O."/>
            <person name="Chandler M."/>
            <person name="Cleiss J."/>
            <person name="Duran R."/>
            <person name="Elbaz-Poulichet F."/>
            <person name="Fonknechten N."/>
            <person name="Lauga B."/>
            <person name="Mornico D."/>
            <person name="Ortet P."/>
            <person name="Schaeffer C."/>
            <person name="Siguier P."/>
            <person name="Alexander Thil Smith A."/>
            <person name="Van Dorsselaer A."/>
            <person name="Weissenbach J."/>
            <person name="Medigue C."/>
            <person name="Le Paslier D."/>
        </authorList>
    </citation>
    <scope>NUCLEOTIDE SEQUENCE</scope>
</reference>
<proteinExistence type="predicted"/>
<organism evidence="1">
    <name type="scientific">mine drainage metagenome</name>
    <dbReference type="NCBI Taxonomy" id="410659"/>
    <lineage>
        <taxon>unclassified sequences</taxon>
        <taxon>metagenomes</taxon>
        <taxon>ecological metagenomes</taxon>
    </lineage>
</organism>
<evidence type="ECO:0000313" key="1">
    <source>
        <dbReference type="EMBL" id="CBI11326.1"/>
    </source>
</evidence>
<sequence>MSDHQASLDDDLIGLHDEVACVTQINAFLSNAFVLSLTEHDWLDPEIIAGARRCCNWQLQQNSRLAARMQRVVERYTAEHPAAEGES</sequence>
<gene>
    <name evidence="1" type="ORF">CARN7_2146</name>
</gene>
<accession>E6QVQ3</accession>
<dbReference type="EMBL" id="CABR01000135">
    <property type="protein sequence ID" value="CBI11326.1"/>
    <property type="molecule type" value="Genomic_DNA"/>
</dbReference>